<evidence type="ECO:0000313" key="1">
    <source>
        <dbReference type="EMBL" id="MCG7508437.1"/>
    </source>
</evidence>
<keyword evidence="2" id="KW-1185">Reference proteome</keyword>
<reference evidence="1 2" key="1">
    <citation type="submission" date="2022-02" db="EMBL/GenBank/DDBJ databases">
        <title>Draft genome sequence of Mezorhizobium retamae strain IRAMC:0171 isolated from Retama raetam nodules.</title>
        <authorList>
            <person name="Bengaied R."/>
            <person name="Sbissi I."/>
            <person name="Huber K."/>
            <person name="Ghodbane F."/>
            <person name="Nouioui I."/>
            <person name="Tarhouni M."/>
            <person name="Gtari M."/>
        </authorList>
    </citation>
    <scope>NUCLEOTIDE SEQUENCE [LARGE SCALE GENOMIC DNA]</scope>
    <source>
        <strain evidence="1 2">IRAMC:0171</strain>
    </source>
</reference>
<gene>
    <name evidence="1" type="ORF">L4923_25695</name>
</gene>
<protein>
    <submittedName>
        <fullName evidence="1">Uncharacterized protein</fullName>
    </submittedName>
</protein>
<dbReference type="EMBL" id="JAKREW010000042">
    <property type="protein sequence ID" value="MCG7508437.1"/>
    <property type="molecule type" value="Genomic_DNA"/>
</dbReference>
<accession>A0ABS9QLZ0</accession>
<evidence type="ECO:0000313" key="2">
    <source>
        <dbReference type="Proteomes" id="UP001201701"/>
    </source>
</evidence>
<sequence>MSTVSPSIVLKSAGAPIASNKGVLLDPLFRSTADSPMSSDGHQFWRGHIESCRPARRTFRVASEIKREFDIPVAAFVSDGVGATIDEPVLGRGVGLGMIVGMSSGLARCIASVASTMLEIRWAPVTVTPPFNDDNPTCFSAPRDVAVEDKLMGDARTKLLRHELNDPGCALHDSGAAARSVRNETHSFGPPGACAGDKRLQAFRLYGLS</sequence>
<organism evidence="1 2">
    <name type="scientific">Mesorhizobium retamae</name>
    <dbReference type="NCBI Taxonomy" id="2912854"/>
    <lineage>
        <taxon>Bacteria</taxon>
        <taxon>Pseudomonadati</taxon>
        <taxon>Pseudomonadota</taxon>
        <taxon>Alphaproteobacteria</taxon>
        <taxon>Hyphomicrobiales</taxon>
        <taxon>Phyllobacteriaceae</taxon>
        <taxon>Mesorhizobium</taxon>
    </lineage>
</organism>
<dbReference type="RefSeq" id="WP_239369949.1">
    <property type="nucleotide sequence ID" value="NZ_JAKREW010000042.1"/>
</dbReference>
<comment type="caution">
    <text evidence="1">The sequence shown here is derived from an EMBL/GenBank/DDBJ whole genome shotgun (WGS) entry which is preliminary data.</text>
</comment>
<name>A0ABS9QLZ0_9HYPH</name>
<dbReference type="Proteomes" id="UP001201701">
    <property type="component" value="Unassembled WGS sequence"/>
</dbReference>
<proteinExistence type="predicted"/>